<reference evidence="1 2" key="1">
    <citation type="submission" date="2020-04" db="EMBL/GenBank/DDBJ databases">
        <title>A novel gut-associated lysogenic phage, Bacteroides phage BV01, alters the host transcriptome and bile acid metabolism in Bacteroides vulgatus.</title>
        <authorList>
            <person name="Campbell D.E."/>
            <person name="Ly L."/>
            <person name="Ridlon J.M."/>
            <person name="Hsiao A."/>
            <person name="Degnan P.H."/>
        </authorList>
    </citation>
    <scope>NUCLEOTIDE SEQUENCE [LARGE SCALE GENOMIC DNA]</scope>
    <source>
        <strain evidence="1 2">VPI-BV8526</strain>
    </source>
</reference>
<sequence>MPFNLTKKYNDLLELLGMSEPERRRSLRGVFNRDIQDNPNFCFNGKPIYPTPKEDGIIAMEVLFNHLTRKETDKEEHHREFDISRSQRLHWIRYHVEQKKVDRMLYFSVNEPRGKRTYIYDIDEHYVIVLEPRRDKASYYLLTAYHLEGKDYARDKILRKYNRNRLPELL</sequence>
<dbReference type="AlphaFoldDB" id="A0A848R5L4"/>
<organism evidence="1 2">
    <name type="scientific">Phocaeicola vulgatus</name>
    <name type="common">Bacteroides vulgatus</name>
    <dbReference type="NCBI Taxonomy" id="821"/>
    <lineage>
        <taxon>Bacteria</taxon>
        <taxon>Pseudomonadati</taxon>
        <taxon>Bacteroidota</taxon>
        <taxon>Bacteroidia</taxon>
        <taxon>Bacteroidales</taxon>
        <taxon>Bacteroidaceae</taxon>
        <taxon>Phocaeicola</taxon>
    </lineage>
</organism>
<protein>
    <submittedName>
        <fullName evidence="1">Uncharacterized protein</fullName>
    </submittedName>
</protein>
<dbReference type="Proteomes" id="UP000583639">
    <property type="component" value="Unassembled WGS sequence"/>
</dbReference>
<dbReference type="EMBL" id="JABDSI010000137">
    <property type="protein sequence ID" value="NMW42480.1"/>
    <property type="molecule type" value="Genomic_DNA"/>
</dbReference>
<gene>
    <name evidence="1" type="ORF">HKQ55_20730</name>
</gene>
<proteinExistence type="predicted"/>
<evidence type="ECO:0000313" key="2">
    <source>
        <dbReference type="Proteomes" id="UP000583639"/>
    </source>
</evidence>
<accession>A0A848R5L4</accession>
<comment type="caution">
    <text evidence="1">The sequence shown here is derived from an EMBL/GenBank/DDBJ whole genome shotgun (WGS) entry which is preliminary data.</text>
</comment>
<dbReference type="RefSeq" id="WP_172770396.1">
    <property type="nucleotide sequence ID" value="NZ_JABDSI010000137.1"/>
</dbReference>
<name>A0A848R5L4_PHOVU</name>
<evidence type="ECO:0000313" key="1">
    <source>
        <dbReference type="EMBL" id="NMW42480.1"/>
    </source>
</evidence>